<accession>A0A8J3IYW9</accession>
<sequence length="335" mass="34583">MESVAALAGSAVVLGEVWLGAGVSIGHGVVVRAHDRAVQIGHHSVVRENATVWGDARHPVRIGRRTVVGHRVSVSGARVGDLCEIGTGSILLPGSWLGDGCILAEGTVIPAGMVVPAGTVLAGRPPHAVRSATDADRARLARLRGHRTGLTDHGYQRLAARPVSGATMGHLYAYDGKRPWVHESAVLFDSAEVTGDVEIGPDCVLAAGVKIAADGGGPIRLGRNVQILENAVLHLLPDEELVVEDDVVIGPGALVHGGRIGAHSVIESGAIVCDGARLGPGTLVRAGACVRQRSAFGPLAVLDGIPARVTDVLDGRPSRPPWAFTPTTLAAVTKY</sequence>
<dbReference type="Pfam" id="PF14602">
    <property type="entry name" value="Hexapep_2"/>
    <property type="match status" value="1"/>
</dbReference>
<evidence type="ECO:0000313" key="1">
    <source>
        <dbReference type="EMBL" id="GID11183.1"/>
    </source>
</evidence>
<dbReference type="RefSeq" id="WP_203657073.1">
    <property type="nucleotide sequence ID" value="NZ_BAAAZM010000032.1"/>
</dbReference>
<dbReference type="EMBL" id="BOMB01000011">
    <property type="protein sequence ID" value="GID11183.1"/>
    <property type="molecule type" value="Genomic_DNA"/>
</dbReference>
<proteinExistence type="predicted"/>
<name>A0A8J3IYW9_9ACTN</name>
<dbReference type="InterPro" id="IPR001451">
    <property type="entry name" value="Hexapep"/>
</dbReference>
<dbReference type="InterPro" id="IPR050484">
    <property type="entry name" value="Transf_Hexapept/Carb_Anhydrase"/>
</dbReference>
<dbReference type="Gene3D" id="2.160.10.10">
    <property type="entry name" value="Hexapeptide repeat proteins"/>
    <property type="match status" value="2"/>
</dbReference>
<reference evidence="1" key="1">
    <citation type="submission" date="2021-01" db="EMBL/GenBank/DDBJ databases">
        <title>Whole genome shotgun sequence of Actinocatenispora rupis NBRC 107355.</title>
        <authorList>
            <person name="Komaki H."/>
            <person name="Tamura T."/>
        </authorList>
    </citation>
    <scope>NUCLEOTIDE SEQUENCE</scope>
    <source>
        <strain evidence="1">NBRC 107355</strain>
    </source>
</reference>
<dbReference type="PANTHER" id="PTHR13061">
    <property type="entry name" value="DYNACTIN SUBUNIT P25"/>
    <property type="match status" value="1"/>
</dbReference>
<evidence type="ECO:0000313" key="2">
    <source>
        <dbReference type="Proteomes" id="UP000612808"/>
    </source>
</evidence>
<protein>
    <recommendedName>
        <fullName evidence="3">Carbonic anhydrase or acetyltransferase, isoleucine patch superfamily</fullName>
    </recommendedName>
</protein>
<keyword evidence="2" id="KW-1185">Reference proteome</keyword>
<gene>
    <name evidence="1" type="ORF">Aru02nite_20720</name>
</gene>
<evidence type="ECO:0008006" key="3">
    <source>
        <dbReference type="Google" id="ProtNLM"/>
    </source>
</evidence>
<dbReference type="AlphaFoldDB" id="A0A8J3IYW9"/>
<comment type="caution">
    <text evidence="1">The sequence shown here is derived from an EMBL/GenBank/DDBJ whole genome shotgun (WGS) entry which is preliminary data.</text>
</comment>
<organism evidence="1 2">
    <name type="scientific">Actinocatenispora rupis</name>
    <dbReference type="NCBI Taxonomy" id="519421"/>
    <lineage>
        <taxon>Bacteria</taxon>
        <taxon>Bacillati</taxon>
        <taxon>Actinomycetota</taxon>
        <taxon>Actinomycetes</taxon>
        <taxon>Micromonosporales</taxon>
        <taxon>Micromonosporaceae</taxon>
        <taxon>Actinocatenispora</taxon>
    </lineage>
</organism>
<dbReference type="SUPFAM" id="SSF51161">
    <property type="entry name" value="Trimeric LpxA-like enzymes"/>
    <property type="match status" value="2"/>
</dbReference>
<dbReference type="Proteomes" id="UP000612808">
    <property type="component" value="Unassembled WGS sequence"/>
</dbReference>
<dbReference type="InterPro" id="IPR011004">
    <property type="entry name" value="Trimer_LpxA-like_sf"/>
</dbReference>
<dbReference type="PANTHER" id="PTHR13061:SF29">
    <property type="entry name" value="GAMMA CARBONIC ANHYDRASE-LIKE 1, MITOCHONDRIAL-RELATED"/>
    <property type="match status" value="1"/>
</dbReference>